<protein>
    <submittedName>
        <fullName evidence="1">Uncharacterized protein</fullName>
    </submittedName>
</protein>
<evidence type="ECO:0000313" key="2">
    <source>
        <dbReference type="Proteomes" id="UP000694460"/>
    </source>
</evidence>
<name>A0ABS5A3K4_9MYCO</name>
<dbReference type="SUPFAM" id="SSF53474">
    <property type="entry name" value="alpha/beta-Hydrolases"/>
    <property type="match status" value="1"/>
</dbReference>
<dbReference type="InterPro" id="IPR029058">
    <property type="entry name" value="AB_hydrolase_fold"/>
</dbReference>
<accession>A0ABS5A3K4</accession>
<sequence>MLEFMVRSVIANQSLYRNHTPEVFDGDMALFSARQHVNGRLGDSAPESRWRMFRNRMNPQLLLRSWRPYVSGRVSAFSVDCTHYEMLAADSLTQYGDQLRVYR</sequence>
<reference evidence="1 2" key="1">
    <citation type="submission" date="2021-03" db="EMBL/GenBank/DDBJ databases">
        <title>Sequencing the genomes of 1000 actinobacteria strains.</title>
        <authorList>
            <person name="Klenk H.-P."/>
        </authorList>
    </citation>
    <scope>NUCLEOTIDE SEQUENCE [LARGE SCALE GENOMIC DNA]</scope>
    <source>
        <strain evidence="1 2">DSM 46713</strain>
    </source>
</reference>
<evidence type="ECO:0000313" key="1">
    <source>
        <dbReference type="EMBL" id="MBP2455963.1"/>
    </source>
</evidence>
<dbReference type="Proteomes" id="UP000694460">
    <property type="component" value="Unassembled WGS sequence"/>
</dbReference>
<dbReference type="RefSeq" id="WP_209922867.1">
    <property type="nucleotide sequence ID" value="NZ_JAGIOP010000002.1"/>
</dbReference>
<dbReference type="Gene3D" id="3.40.50.1820">
    <property type="entry name" value="alpha/beta hydrolase"/>
    <property type="match status" value="1"/>
</dbReference>
<proteinExistence type="predicted"/>
<gene>
    <name evidence="1" type="ORF">JOF57_005876</name>
</gene>
<keyword evidence="2" id="KW-1185">Reference proteome</keyword>
<comment type="caution">
    <text evidence="1">The sequence shown here is derived from an EMBL/GenBank/DDBJ whole genome shotgun (WGS) entry which is preliminary data.</text>
</comment>
<organism evidence="1 2">
    <name type="scientific">Mycolicibacterium lutetiense</name>
    <dbReference type="NCBI Taxonomy" id="1641992"/>
    <lineage>
        <taxon>Bacteria</taxon>
        <taxon>Bacillati</taxon>
        <taxon>Actinomycetota</taxon>
        <taxon>Actinomycetes</taxon>
        <taxon>Mycobacteriales</taxon>
        <taxon>Mycobacteriaceae</taxon>
        <taxon>Mycolicibacterium</taxon>
    </lineage>
</organism>
<dbReference type="EMBL" id="JAGIOP010000002">
    <property type="protein sequence ID" value="MBP2455963.1"/>
    <property type="molecule type" value="Genomic_DNA"/>
</dbReference>